<dbReference type="EMBL" id="KE124042">
    <property type="protein sequence ID" value="EPB84306.1"/>
    <property type="molecule type" value="Genomic_DNA"/>
</dbReference>
<sequence length="417" mass="49223">MKLRDRKKRVLSNVKQEDHKFDFTVTETTSTSIVANDINTCDLNIKQEDTKKYSDLLQQNDKFGNKDYYYRCEICKERMSSLKSVLEHRRSIHKIKQMGRTVVKNIEMEPDIHNTNFYCQSCEIAFDSKALYRPHLRRIHYMTLKPMSKWKTPQGSILPDPDDPNLYCKICKHTYKNKSNYKSHCLYLHWVKSVKFPDQRPPLDITADAHCESCDRRFATKYIYRKHLAAIHRVDWKLIQQKSIDALPDANDSSFYCRSCQKTMANKYSFRTHLKLLHSIHQSVPKKASLTPDVDDPNNYCKSCQRTYSSRGRYCAHLRSARQMALSSLRVKVNGEDLPDPYSPHNHCSVCKKSWKARRNYRYHCKTVHFIEVRHSSISNPNATIDINHPKFYCAKCQHTYTSKSNFRKHLRRVHSI</sequence>
<dbReference type="Proteomes" id="UP000014254">
    <property type="component" value="Unassembled WGS sequence"/>
</dbReference>
<accession>S2J2M4</accession>
<keyword evidence="2" id="KW-0677">Repeat</keyword>
<protein>
    <recommendedName>
        <fullName evidence="6">C2H2-type domain-containing protein</fullName>
    </recommendedName>
</protein>
<feature type="domain" description="C2H2-type" evidence="6">
    <location>
        <begin position="117"/>
        <end position="140"/>
    </location>
</feature>
<dbReference type="PROSITE" id="PS50157">
    <property type="entry name" value="ZINC_FINGER_C2H2_2"/>
    <property type="match status" value="4"/>
</dbReference>
<evidence type="ECO:0000256" key="4">
    <source>
        <dbReference type="ARBA" id="ARBA00022833"/>
    </source>
</evidence>
<dbReference type="GO" id="GO:0000977">
    <property type="term" value="F:RNA polymerase II transcription regulatory region sequence-specific DNA binding"/>
    <property type="evidence" value="ECO:0007669"/>
    <property type="project" value="TreeGrafter"/>
</dbReference>
<dbReference type="SMART" id="SM00355">
    <property type="entry name" value="ZnF_C2H2"/>
    <property type="match status" value="8"/>
</dbReference>
<name>S2J2M4_MUCC1</name>
<evidence type="ECO:0000256" key="3">
    <source>
        <dbReference type="ARBA" id="ARBA00022771"/>
    </source>
</evidence>
<dbReference type="PANTHER" id="PTHR24409">
    <property type="entry name" value="ZINC FINGER PROTEIN 142"/>
    <property type="match status" value="1"/>
</dbReference>
<proteinExistence type="predicted"/>
<dbReference type="OrthoDB" id="2202020at2759"/>
<evidence type="ECO:0000259" key="6">
    <source>
        <dbReference type="PROSITE" id="PS50157"/>
    </source>
</evidence>
<reference evidence="8" key="1">
    <citation type="submission" date="2013-05" db="EMBL/GenBank/DDBJ databases">
        <title>The Genome sequence of Mucor circinelloides f. circinelloides 1006PhL.</title>
        <authorList>
            <consortium name="The Broad Institute Genomics Platform"/>
            <person name="Cuomo C."/>
            <person name="Earl A."/>
            <person name="Findley K."/>
            <person name="Lee S.C."/>
            <person name="Walker B."/>
            <person name="Young S."/>
            <person name="Zeng Q."/>
            <person name="Gargeya S."/>
            <person name="Fitzgerald M."/>
            <person name="Haas B."/>
            <person name="Abouelleil A."/>
            <person name="Allen A.W."/>
            <person name="Alvarado L."/>
            <person name="Arachchi H.M."/>
            <person name="Berlin A.M."/>
            <person name="Chapman S.B."/>
            <person name="Gainer-Dewar J."/>
            <person name="Goldberg J."/>
            <person name="Griggs A."/>
            <person name="Gujja S."/>
            <person name="Hansen M."/>
            <person name="Howarth C."/>
            <person name="Imamovic A."/>
            <person name="Ireland A."/>
            <person name="Larimer J."/>
            <person name="McCowan C."/>
            <person name="Murphy C."/>
            <person name="Pearson M."/>
            <person name="Poon T.W."/>
            <person name="Priest M."/>
            <person name="Roberts A."/>
            <person name="Saif S."/>
            <person name="Shea T."/>
            <person name="Sisk P."/>
            <person name="Sykes S."/>
            <person name="Wortman J."/>
            <person name="Nusbaum C."/>
            <person name="Birren B."/>
        </authorList>
    </citation>
    <scope>NUCLEOTIDE SEQUENCE [LARGE SCALE GENOMIC DNA]</scope>
    <source>
        <strain evidence="8">1006PhL</strain>
    </source>
</reference>
<dbReference type="PROSITE" id="PS00028">
    <property type="entry name" value="ZINC_FINGER_C2H2_1"/>
    <property type="match status" value="7"/>
</dbReference>
<dbReference type="GO" id="GO:0005634">
    <property type="term" value="C:nucleus"/>
    <property type="evidence" value="ECO:0007669"/>
    <property type="project" value="TreeGrafter"/>
</dbReference>
<dbReference type="GO" id="GO:0008270">
    <property type="term" value="F:zinc ion binding"/>
    <property type="evidence" value="ECO:0007669"/>
    <property type="project" value="UniProtKB-KW"/>
</dbReference>
<dbReference type="InterPro" id="IPR013087">
    <property type="entry name" value="Znf_C2H2_type"/>
</dbReference>
<gene>
    <name evidence="7" type="ORF">HMPREF1544_08901</name>
</gene>
<dbReference type="GO" id="GO:0000981">
    <property type="term" value="F:DNA-binding transcription factor activity, RNA polymerase II-specific"/>
    <property type="evidence" value="ECO:0007669"/>
    <property type="project" value="TreeGrafter"/>
</dbReference>
<feature type="domain" description="C2H2-type" evidence="6">
    <location>
        <begin position="255"/>
        <end position="283"/>
    </location>
</feature>
<feature type="domain" description="C2H2-type" evidence="6">
    <location>
        <begin position="392"/>
        <end position="417"/>
    </location>
</feature>
<dbReference type="Gene3D" id="3.30.160.60">
    <property type="entry name" value="Classic Zinc Finger"/>
    <property type="match status" value="4"/>
</dbReference>
<evidence type="ECO:0000313" key="7">
    <source>
        <dbReference type="EMBL" id="EPB84306.1"/>
    </source>
</evidence>
<dbReference type="Pfam" id="PF12874">
    <property type="entry name" value="zf-met"/>
    <property type="match status" value="1"/>
</dbReference>
<dbReference type="InParanoid" id="S2J2M4"/>
<keyword evidence="3 5" id="KW-0863">Zinc-finger</keyword>
<dbReference type="PANTHER" id="PTHR24409:SF295">
    <property type="entry name" value="AZ2-RELATED"/>
    <property type="match status" value="1"/>
</dbReference>
<keyword evidence="1" id="KW-0479">Metal-binding</keyword>
<dbReference type="STRING" id="1220926.S2J2M4"/>
<feature type="domain" description="C2H2-type" evidence="6">
    <location>
        <begin position="70"/>
        <end position="98"/>
    </location>
</feature>
<dbReference type="AlphaFoldDB" id="S2J2M4"/>
<evidence type="ECO:0000256" key="1">
    <source>
        <dbReference type="ARBA" id="ARBA00022723"/>
    </source>
</evidence>
<evidence type="ECO:0000256" key="5">
    <source>
        <dbReference type="PROSITE-ProRule" id="PRU00042"/>
    </source>
</evidence>
<dbReference type="VEuPathDB" id="FungiDB:HMPREF1544_08901"/>
<dbReference type="OMA" id="CIFKSAP"/>
<keyword evidence="4" id="KW-0862">Zinc</keyword>
<evidence type="ECO:0000256" key="2">
    <source>
        <dbReference type="ARBA" id="ARBA00022737"/>
    </source>
</evidence>
<evidence type="ECO:0000313" key="8">
    <source>
        <dbReference type="Proteomes" id="UP000014254"/>
    </source>
</evidence>
<keyword evidence="8" id="KW-1185">Reference proteome</keyword>
<dbReference type="Pfam" id="PF00096">
    <property type="entry name" value="zf-C2H2"/>
    <property type="match status" value="1"/>
</dbReference>
<organism evidence="7 8">
    <name type="scientific">Mucor circinelloides f. circinelloides (strain 1006PhL)</name>
    <name type="common">Mucormycosis agent</name>
    <name type="synonym">Calyptromyces circinelloides</name>
    <dbReference type="NCBI Taxonomy" id="1220926"/>
    <lineage>
        <taxon>Eukaryota</taxon>
        <taxon>Fungi</taxon>
        <taxon>Fungi incertae sedis</taxon>
        <taxon>Mucoromycota</taxon>
        <taxon>Mucoromycotina</taxon>
        <taxon>Mucoromycetes</taxon>
        <taxon>Mucorales</taxon>
        <taxon>Mucorineae</taxon>
        <taxon>Mucoraceae</taxon>
        <taxon>Mucor</taxon>
    </lineage>
</organism>